<accession>A0A8S5S033</accession>
<dbReference type="InterPro" id="IPR027417">
    <property type="entry name" value="P-loop_NTPase"/>
</dbReference>
<proteinExistence type="predicted"/>
<evidence type="ECO:0000313" key="1">
    <source>
        <dbReference type="EMBL" id="DAF44280.1"/>
    </source>
</evidence>
<name>A0A8S5S033_9CAUD</name>
<dbReference type="SUPFAM" id="SSF52540">
    <property type="entry name" value="P-loop containing nucleoside triphosphate hydrolases"/>
    <property type="match status" value="1"/>
</dbReference>
<dbReference type="EMBL" id="BK032511">
    <property type="protein sequence ID" value="DAF44280.1"/>
    <property type="molecule type" value="Genomic_DNA"/>
</dbReference>
<sequence length="91" mass="10164">MAAETIAIVGESGTGKSTSLRNLNPEETFIISTTGKPLPFKGYKKKYVPMKIEGKIVTGNYYVSSKWDQILKILQIIDKMMPNIKQVIVDD</sequence>
<reference evidence="1" key="1">
    <citation type="journal article" date="2021" name="Proc. Natl. Acad. Sci. U.S.A.">
        <title>A Catalog of Tens of Thousands of Viruses from Human Metagenomes Reveals Hidden Associations with Chronic Diseases.</title>
        <authorList>
            <person name="Tisza M.J."/>
            <person name="Buck C.B."/>
        </authorList>
    </citation>
    <scope>NUCLEOTIDE SEQUENCE</scope>
    <source>
        <strain evidence="1">Ct8Lf7</strain>
    </source>
</reference>
<protein>
    <submittedName>
        <fullName evidence="1">RecA like NTPase recombinase</fullName>
    </submittedName>
</protein>
<organism evidence="1">
    <name type="scientific">Podoviridae sp. ct8Lf7</name>
    <dbReference type="NCBI Taxonomy" id="2827723"/>
    <lineage>
        <taxon>Viruses</taxon>
        <taxon>Duplodnaviria</taxon>
        <taxon>Heunggongvirae</taxon>
        <taxon>Uroviricota</taxon>
        <taxon>Caudoviricetes</taxon>
    </lineage>
</organism>